<dbReference type="AlphaFoldDB" id="A0A9Q3L839"/>
<evidence type="ECO:0000313" key="1">
    <source>
        <dbReference type="EMBL" id="MBW0593861.1"/>
    </source>
</evidence>
<accession>A0A9Q3L839</accession>
<organism evidence="1 2">
    <name type="scientific">Austropuccinia psidii MF-1</name>
    <dbReference type="NCBI Taxonomy" id="1389203"/>
    <lineage>
        <taxon>Eukaryota</taxon>
        <taxon>Fungi</taxon>
        <taxon>Dikarya</taxon>
        <taxon>Basidiomycota</taxon>
        <taxon>Pucciniomycotina</taxon>
        <taxon>Pucciniomycetes</taxon>
        <taxon>Pucciniales</taxon>
        <taxon>Sphaerophragmiaceae</taxon>
        <taxon>Austropuccinia</taxon>
    </lineage>
</organism>
<reference evidence="1" key="1">
    <citation type="submission" date="2021-03" db="EMBL/GenBank/DDBJ databases">
        <title>Draft genome sequence of rust myrtle Austropuccinia psidii MF-1, a brazilian biotype.</title>
        <authorList>
            <person name="Quecine M.C."/>
            <person name="Pachon D.M.R."/>
            <person name="Bonatelli M.L."/>
            <person name="Correr F.H."/>
            <person name="Franceschini L.M."/>
            <person name="Leite T.F."/>
            <person name="Margarido G.R.A."/>
            <person name="Almeida C.A."/>
            <person name="Ferrarezi J.A."/>
            <person name="Labate C.A."/>
        </authorList>
    </citation>
    <scope>NUCLEOTIDE SEQUENCE</scope>
    <source>
        <strain evidence="1">MF-1</strain>
    </source>
</reference>
<name>A0A9Q3L839_9BASI</name>
<comment type="caution">
    <text evidence="1">The sequence shown here is derived from an EMBL/GenBank/DDBJ whole genome shotgun (WGS) entry which is preliminary data.</text>
</comment>
<sequence>MCKVKPARGKGYTYGASCITSILMNDIEAKVKLASGEFCTCVGKYYLQAILSGWKNHLPPMEGVQFSSASTNMYPLGISDTNLVFPHPEGSVGTKTEIVIMENCASQHIILQSYYLNIYVIYINNHEDRDFTIGEKKRQRFSLSNMPKQISVISAVKVTYKEGFVAHQLIEAIINPSVNI</sequence>
<evidence type="ECO:0000313" key="2">
    <source>
        <dbReference type="Proteomes" id="UP000765509"/>
    </source>
</evidence>
<dbReference type="Proteomes" id="UP000765509">
    <property type="component" value="Unassembled WGS sequence"/>
</dbReference>
<dbReference type="OrthoDB" id="2518428at2759"/>
<proteinExistence type="predicted"/>
<keyword evidence="2" id="KW-1185">Reference proteome</keyword>
<gene>
    <name evidence="1" type="ORF">O181_133576</name>
</gene>
<protein>
    <submittedName>
        <fullName evidence="1">Uncharacterized protein</fullName>
    </submittedName>
</protein>
<dbReference type="EMBL" id="AVOT02157039">
    <property type="protein sequence ID" value="MBW0593861.1"/>
    <property type="molecule type" value="Genomic_DNA"/>
</dbReference>